<dbReference type="InterPro" id="IPR036915">
    <property type="entry name" value="Cyclin-like_sf"/>
</dbReference>
<dbReference type="PANTHER" id="PTHR10026">
    <property type="entry name" value="CYCLIN"/>
    <property type="match status" value="1"/>
</dbReference>
<feature type="region of interest" description="Disordered" evidence="3">
    <location>
        <begin position="1"/>
        <end position="26"/>
    </location>
</feature>
<dbReference type="InterPro" id="IPR013763">
    <property type="entry name" value="Cyclin-like_dom"/>
</dbReference>
<protein>
    <recommendedName>
        <fullName evidence="4">Cyclin-like domain-containing protein</fullName>
    </recommendedName>
</protein>
<dbReference type="CDD" id="cd20524">
    <property type="entry name" value="CYCLIN_CCNH_rpt1"/>
    <property type="match status" value="1"/>
</dbReference>
<organism evidence="5 6">
    <name type="scientific">Asterophora parasitica</name>
    <dbReference type="NCBI Taxonomy" id="117018"/>
    <lineage>
        <taxon>Eukaryota</taxon>
        <taxon>Fungi</taxon>
        <taxon>Dikarya</taxon>
        <taxon>Basidiomycota</taxon>
        <taxon>Agaricomycotina</taxon>
        <taxon>Agaricomycetes</taxon>
        <taxon>Agaricomycetidae</taxon>
        <taxon>Agaricales</taxon>
        <taxon>Tricholomatineae</taxon>
        <taxon>Lyophyllaceae</taxon>
        <taxon>Asterophora</taxon>
    </lineage>
</organism>
<gene>
    <name evidence="5" type="ORF">DXG03_007884</name>
</gene>
<dbReference type="Gene3D" id="1.10.472.10">
    <property type="entry name" value="Cyclin-like"/>
    <property type="match status" value="1"/>
</dbReference>
<dbReference type="GO" id="GO:0006357">
    <property type="term" value="P:regulation of transcription by RNA polymerase II"/>
    <property type="evidence" value="ECO:0007669"/>
    <property type="project" value="InterPro"/>
</dbReference>
<dbReference type="Proteomes" id="UP000775547">
    <property type="component" value="Unassembled WGS sequence"/>
</dbReference>
<dbReference type="OrthoDB" id="340962at2759"/>
<proteinExistence type="inferred from homology"/>
<dbReference type="GO" id="GO:0016538">
    <property type="term" value="F:cyclin-dependent protein serine/threonine kinase regulator activity"/>
    <property type="evidence" value="ECO:0007669"/>
    <property type="project" value="InterPro"/>
</dbReference>
<reference evidence="5" key="1">
    <citation type="submission" date="2020-07" db="EMBL/GenBank/DDBJ databases">
        <authorList>
            <person name="Nieuwenhuis M."/>
            <person name="Van De Peppel L.J.J."/>
        </authorList>
    </citation>
    <scope>NUCLEOTIDE SEQUENCE</scope>
    <source>
        <strain evidence="5">AP01</strain>
        <tissue evidence="5">Mycelium</tissue>
    </source>
</reference>
<dbReference type="SUPFAM" id="SSF47954">
    <property type="entry name" value="Cyclin-like"/>
    <property type="match status" value="2"/>
</dbReference>
<dbReference type="InterPro" id="IPR006671">
    <property type="entry name" value="Cyclin_N"/>
</dbReference>
<dbReference type="CDD" id="cd20525">
    <property type="entry name" value="CYCLIN_CCNH_rpt2"/>
    <property type="match status" value="1"/>
</dbReference>
<dbReference type="Pfam" id="PF16899">
    <property type="entry name" value="Cyclin_C_2"/>
    <property type="match status" value="1"/>
</dbReference>
<dbReference type="Pfam" id="PF00134">
    <property type="entry name" value="Cyclin_N"/>
    <property type="match status" value="1"/>
</dbReference>
<feature type="domain" description="Cyclin-like" evidence="4">
    <location>
        <begin position="91"/>
        <end position="173"/>
    </location>
</feature>
<keyword evidence="1 2" id="KW-0195">Cyclin</keyword>
<name>A0A9P7GCG8_9AGAR</name>
<evidence type="ECO:0000256" key="3">
    <source>
        <dbReference type="SAM" id="MobiDB-lite"/>
    </source>
</evidence>
<dbReference type="EMBL" id="JABCKV010000060">
    <property type="protein sequence ID" value="KAG5644755.1"/>
    <property type="molecule type" value="Genomic_DNA"/>
</dbReference>
<dbReference type="InterPro" id="IPR031658">
    <property type="entry name" value="Cyclin_C_2"/>
</dbReference>
<dbReference type="AlphaFoldDB" id="A0A9P7GCG8"/>
<evidence type="ECO:0000313" key="5">
    <source>
        <dbReference type="EMBL" id="KAG5644755.1"/>
    </source>
</evidence>
<dbReference type="InterPro" id="IPR043198">
    <property type="entry name" value="Cyclin/Ssn8"/>
</dbReference>
<keyword evidence="6" id="KW-1185">Reference proteome</keyword>
<reference evidence="5" key="2">
    <citation type="submission" date="2021-10" db="EMBL/GenBank/DDBJ databases">
        <title>Phylogenomics reveals ancestral predisposition of the termite-cultivated fungus Termitomyces towards a domesticated lifestyle.</title>
        <authorList>
            <person name="Auxier B."/>
            <person name="Grum-Grzhimaylo A."/>
            <person name="Cardenas M.E."/>
            <person name="Lodge J.D."/>
            <person name="Laessoe T."/>
            <person name="Pedersen O."/>
            <person name="Smith M.E."/>
            <person name="Kuyper T.W."/>
            <person name="Franco-Molano E.A."/>
            <person name="Baroni T.J."/>
            <person name="Aanen D.K."/>
        </authorList>
    </citation>
    <scope>NUCLEOTIDE SEQUENCE</scope>
    <source>
        <strain evidence="5">AP01</strain>
        <tissue evidence="5">Mycelium</tissue>
    </source>
</reference>
<sequence>MIAKPSPSTTTTANRLPAADPTPKRPLYEASTQFRNWRFSPEQLSNLRLTLNEAAVAVIRNTLENEKPGSSLDVSFLSAEEEHLLVKLYVTKIAQLCSLFRFPEEVEATAVTYLKRFYLKNTVMDWHPKNVMLTALFLATKTTNNPISLETYTTHIPKTAPSDVLDLEFLVAQSLGFEFAVWHSHRALWGMTLDMQTLPECPADTRPIYELALNHVRSSRLTDAELIYTPSQIALAALSLATPELASQWSASKTPSGPSPSGQSVEMLPGVTEAIKTLITTAGHPPQVEAVREVDRRLKLCKNPEKIVGSHAYLAKKAEEERVAEAKRNKKASEAQQAMADGDPFGTELPKVPMGLVDYEDEDED</sequence>
<feature type="compositionally biased region" description="Polar residues" evidence="3">
    <location>
        <begin position="1"/>
        <end position="14"/>
    </location>
</feature>
<evidence type="ECO:0000259" key="4">
    <source>
        <dbReference type="SMART" id="SM00385"/>
    </source>
</evidence>
<evidence type="ECO:0000256" key="1">
    <source>
        <dbReference type="ARBA" id="ARBA00023127"/>
    </source>
</evidence>
<comment type="similarity">
    <text evidence="2">Belongs to the cyclin family.</text>
</comment>
<evidence type="ECO:0000256" key="2">
    <source>
        <dbReference type="RuleBase" id="RU000383"/>
    </source>
</evidence>
<dbReference type="SMART" id="SM00385">
    <property type="entry name" value="CYCLIN"/>
    <property type="match status" value="1"/>
</dbReference>
<evidence type="ECO:0000313" key="6">
    <source>
        <dbReference type="Proteomes" id="UP000775547"/>
    </source>
</evidence>
<comment type="caution">
    <text evidence="5">The sequence shown here is derived from an EMBL/GenBank/DDBJ whole genome shotgun (WGS) entry which is preliminary data.</text>
</comment>
<accession>A0A9P7GCG8</accession>
<feature type="region of interest" description="Disordered" evidence="3">
    <location>
        <begin position="325"/>
        <end position="365"/>
    </location>
</feature>